<comment type="caution">
    <text evidence="3">The sequence shown here is derived from an EMBL/GenBank/DDBJ whole genome shotgun (WGS) entry which is preliminary data.</text>
</comment>
<keyword evidence="4" id="KW-1185">Reference proteome</keyword>
<dbReference type="SMART" id="SM00186">
    <property type="entry name" value="FBG"/>
    <property type="match status" value="1"/>
</dbReference>
<dbReference type="InterPro" id="IPR036056">
    <property type="entry name" value="Fibrinogen-like_C"/>
</dbReference>
<feature type="transmembrane region" description="Helical" evidence="1">
    <location>
        <begin position="87"/>
        <end position="109"/>
    </location>
</feature>
<reference evidence="3 4" key="1">
    <citation type="submission" date="2022-12" db="EMBL/GenBank/DDBJ databases">
        <title>Chromosome-level genome of Tegillarca granosa.</title>
        <authorList>
            <person name="Kim J."/>
        </authorList>
    </citation>
    <scope>NUCLEOTIDE SEQUENCE [LARGE SCALE GENOMIC DNA]</scope>
    <source>
        <strain evidence="3">Teg-2019</strain>
        <tissue evidence="3">Adductor muscle</tissue>
    </source>
</reference>
<dbReference type="PANTHER" id="PTHR19143:SF394">
    <property type="entry name" value="ANGIOPOIETIN-RELATED PROTEIN 3-LIKE"/>
    <property type="match status" value="1"/>
</dbReference>
<dbReference type="Proteomes" id="UP001217089">
    <property type="component" value="Unassembled WGS sequence"/>
</dbReference>
<sequence>MYSLIWFKCVFNDKRWKNFKPNTKRDMEIEVHTDNILNRLKYSDEDVSIYANGSECQQYKPMPKNSPQQTGKTKEVTAKRSNPTGYIICYAISICGAIISTGFISHHILKPHYDGCLTVSGLPDLPSKLLRPPRDCNGHFSNGALEDGVYRIYPEMTEPFHVYCDMTNGGWTVIQRRTSGDEDFDRTWTDYVRGFGNLTKDHWLGLQHLHLITRQERGYQISFEFLLKESDAMVKAVYENFYIGDQRTNFTLKVSFSDGYNSEMRKRIDEKHLFLYHDLAPFSTKDVDNDFWKESSCVEEMECGGFWYTYCTMLCINGDFNGMFFYGRAFKPVFIKTSSVKIRRSV</sequence>
<name>A0ABQ9ECS5_TEGGR</name>
<evidence type="ECO:0000313" key="3">
    <source>
        <dbReference type="EMBL" id="KAJ8302221.1"/>
    </source>
</evidence>
<dbReference type="Pfam" id="PF00147">
    <property type="entry name" value="Fibrinogen_C"/>
    <property type="match status" value="1"/>
</dbReference>
<gene>
    <name evidence="3" type="ORF">KUTeg_021208</name>
</gene>
<feature type="domain" description="Fibrinogen C-terminal" evidence="2">
    <location>
        <begin position="127"/>
        <end position="346"/>
    </location>
</feature>
<protein>
    <recommendedName>
        <fullName evidence="2">Fibrinogen C-terminal domain-containing protein</fullName>
    </recommendedName>
</protein>
<dbReference type="NCBIfam" id="NF040941">
    <property type="entry name" value="GGGWT_bact"/>
    <property type="match status" value="1"/>
</dbReference>
<keyword evidence="1" id="KW-0812">Transmembrane</keyword>
<dbReference type="SUPFAM" id="SSF56496">
    <property type="entry name" value="Fibrinogen C-terminal domain-like"/>
    <property type="match status" value="1"/>
</dbReference>
<dbReference type="InterPro" id="IPR014716">
    <property type="entry name" value="Fibrinogen_a/b/g_C_1"/>
</dbReference>
<evidence type="ECO:0000259" key="2">
    <source>
        <dbReference type="PROSITE" id="PS51406"/>
    </source>
</evidence>
<dbReference type="InterPro" id="IPR002181">
    <property type="entry name" value="Fibrinogen_a/b/g_C_dom"/>
</dbReference>
<dbReference type="EMBL" id="JARBDR010000918">
    <property type="protein sequence ID" value="KAJ8302221.1"/>
    <property type="molecule type" value="Genomic_DNA"/>
</dbReference>
<keyword evidence="1" id="KW-0472">Membrane</keyword>
<dbReference type="InterPro" id="IPR050373">
    <property type="entry name" value="Fibrinogen_C-term_domain"/>
</dbReference>
<keyword evidence="1" id="KW-1133">Transmembrane helix</keyword>
<dbReference type="PROSITE" id="PS51406">
    <property type="entry name" value="FIBRINOGEN_C_2"/>
    <property type="match status" value="1"/>
</dbReference>
<dbReference type="PANTHER" id="PTHR19143">
    <property type="entry name" value="FIBRINOGEN/TENASCIN/ANGIOPOEITIN"/>
    <property type="match status" value="1"/>
</dbReference>
<organism evidence="3 4">
    <name type="scientific">Tegillarca granosa</name>
    <name type="common">Malaysian cockle</name>
    <name type="synonym">Anadara granosa</name>
    <dbReference type="NCBI Taxonomy" id="220873"/>
    <lineage>
        <taxon>Eukaryota</taxon>
        <taxon>Metazoa</taxon>
        <taxon>Spiralia</taxon>
        <taxon>Lophotrochozoa</taxon>
        <taxon>Mollusca</taxon>
        <taxon>Bivalvia</taxon>
        <taxon>Autobranchia</taxon>
        <taxon>Pteriomorphia</taxon>
        <taxon>Arcoida</taxon>
        <taxon>Arcoidea</taxon>
        <taxon>Arcidae</taxon>
        <taxon>Tegillarca</taxon>
    </lineage>
</organism>
<dbReference type="Gene3D" id="3.90.215.10">
    <property type="entry name" value="Gamma Fibrinogen, chain A, domain 1"/>
    <property type="match status" value="1"/>
</dbReference>
<proteinExistence type="predicted"/>
<evidence type="ECO:0000256" key="1">
    <source>
        <dbReference type="SAM" id="Phobius"/>
    </source>
</evidence>
<evidence type="ECO:0000313" key="4">
    <source>
        <dbReference type="Proteomes" id="UP001217089"/>
    </source>
</evidence>
<accession>A0ABQ9ECS5</accession>